<dbReference type="EMBL" id="KQ981382">
    <property type="protein sequence ID" value="KYN42198.1"/>
    <property type="molecule type" value="Genomic_DNA"/>
</dbReference>
<name>A0A195FP18_9HYME</name>
<gene>
    <name evidence="2" type="ORF">ALC56_03336</name>
</gene>
<feature type="region of interest" description="Disordered" evidence="1">
    <location>
        <begin position="1"/>
        <end position="23"/>
    </location>
</feature>
<reference evidence="2 3" key="1">
    <citation type="submission" date="2016-03" db="EMBL/GenBank/DDBJ databases">
        <title>Trachymyrmex septentrionalis WGS genome.</title>
        <authorList>
            <person name="Nygaard S."/>
            <person name="Hu H."/>
            <person name="Boomsma J."/>
            <person name="Zhang G."/>
        </authorList>
    </citation>
    <scope>NUCLEOTIDE SEQUENCE [LARGE SCALE GENOMIC DNA]</scope>
    <source>
        <strain evidence="2">Tsep2-gDNA-1</strain>
        <tissue evidence="2">Whole body</tissue>
    </source>
</reference>
<evidence type="ECO:0000313" key="3">
    <source>
        <dbReference type="Proteomes" id="UP000078541"/>
    </source>
</evidence>
<feature type="compositionally biased region" description="Polar residues" evidence="1">
    <location>
        <begin position="1"/>
        <end position="15"/>
    </location>
</feature>
<dbReference type="Proteomes" id="UP000078541">
    <property type="component" value="Unassembled WGS sequence"/>
</dbReference>
<evidence type="ECO:0000313" key="2">
    <source>
        <dbReference type="EMBL" id="KYN42198.1"/>
    </source>
</evidence>
<accession>A0A195FP18</accession>
<evidence type="ECO:0000256" key="1">
    <source>
        <dbReference type="SAM" id="MobiDB-lite"/>
    </source>
</evidence>
<keyword evidence="3" id="KW-1185">Reference proteome</keyword>
<protein>
    <submittedName>
        <fullName evidence="2">Uncharacterized protein</fullName>
    </submittedName>
</protein>
<sequence>ASTDQEGCDQLSSERAPSEARHNRSSIAITGLWLIRRSPREGRFPGAARERGDHEVGVPLQLAFSLIIAIEYSVNDASFVGLGREEAQDADDASSLRDGISLSR</sequence>
<organism evidence="2 3">
    <name type="scientific">Trachymyrmex septentrionalis</name>
    <dbReference type="NCBI Taxonomy" id="34720"/>
    <lineage>
        <taxon>Eukaryota</taxon>
        <taxon>Metazoa</taxon>
        <taxon>Ecdysozoa</taxon>
        <taxon>Arthropoda</taxon>
        <taxon>Hexapoda</taxon>
        <taxon>Insecta</taxon>
        <taxon>Pterygota</taxon>
        <taxon>Neoptera</taxon>
        <taxon>Endopterygota</taxon>
        <taxon>Hymenoptera</taxon>
        <taxon>Apocrita</taxon>
        <taxon>Aculeata</taxon>
        <taxon>Formicoidea</taxon>
        <taxon>Formicidae</taxon>
        <taxon>Myrmicinae</taxon>
        <taxon>Trachymyrmex</taxon>
    </lineage>
</organism>
<proteinExistence type="predicted"/>
<dbReference type="AlphaFoldDB" id="A0A195FP18"/>
<feature type="region of interest" description="Disordered" evidence="1">
    <location>
        <begin position="84"/>
        <end position="104"/>
    </location>
</feature>
<feature type="non-terminal residue" evidence="2">
    <location>
        <position position="1"/>
    </location>
</feature>